<dbReference type="Proteomes" id="UP000464186">
    <property type="component" value="Chromosome"/>
</dbReference>
<evidence type="ECO:0000313" key="2">
    <source>
        <dbReference type="EMBL" id="QHK20696.1"/>
    </source>
</evidence>
<dbReference type="EMBL" id="CP047898">
    <property type="protein sequence ID" value="QHK20696.1"/>
    <property type="molecule type" value="Genomic_DNA"/>
</dbReference>
<proteinExistence type="predicted"/>
<dbReference type="PROSITE" id="PS51257">
    <property type="entry name" value="PROKAR_LIPOPROTEIN"/>
    <property type="match status" value="1"/>
</dbReference>
<dbReference type="AlphaFoldDB" id="A0A6P1NK08"/>
<keyword evidence="1" id="KW-0732">Signal</keyword>
<organism evidence="2 3">
    <name type="scientific">Pseudarthrobacter psychrotolerans</name>
    <dbReference type="NCBI Taxonomy" id="2697569"/>
    <lineage>
        <taxon>Bacteria</taxon>
        <taxon>Bacillati</taxon>
        <taxon>Actinomycetota</taxon>
        <taxon>Actinomycetes</taxon>
        <taxon>Micrococcales</taxon>
        <taxon>Micrococcaceae</taxon>
        <taxon>Pseudarthrobacter</taxon>
    </lineage>
</organism>
<name>A0A6P1NK08_9MICC</name>
<accession>A0A6P1NK08</accession>
<sequence length="224" mass="23578">MKKITTAAAALALLAGLAGCSLFPSLPPPPDIAPATPISVLPPECPFVGVDDVSPVRIPKGTPRETIGSVLNAYSGWLNAGSELVTAWNPGRAVPENCVADLAARNSEAYSSTLFTTHSDVAWQGYFAAVKVMNQQNLAAVRVAGPETGGRGTFELLQEIDSSATDSGTFLKFDAVYRPAVAGQGSWEDLDKPTRWYVELVPAGDFLVINYVETKPAAGYPAVP</sequence>
<gene>
    <name evidence="2" type="ORF">GU243_14245</name>
</gene>
<keyword evidence="3" id="KW-1185">Reference proteome</keyword>
<evidence type="ECO:0000313" key="3">
    <source>
        <dbReference type="Proteomes" id="UP000464186"/>
    </source>
</evidence>
<evidence type="ECO:0008006" key="4">
    <source>
        <dbReference type="Google" id="ProtNLM"/>
    </source>
</evidence>
<evidence type="ECO:0000256" key="1">
    <source>
        <dbReference type="SAM" id="SignalP"/>
    </source>
</evidence>
<dbReference type="KEGG" id="psey:GU243_14245"/>
<reference evidence="2 3" key="1">
    <citation type="submission" date="2020-01" db="EMBL/GenBank/DDBJ databases">
        <title>Pseudarthrobacter psychrotolerans sp. nov., isolated from antarctic soil.</title>
        <authorList>
            <person name="Shin Y."/>
            <person name="Park W."/>
        </authorList>
    </citation>
    <scope>NUCLEOTIDE SEQUENCE [LARGE SCALE GENOMIC DNA]</scope>
    <source>
        <strain evidence="2 3">YJ56</strain>
    </source>
</reference>
<feature type="chain" id="PRO_5038446990" description="Lipoprotein" evidence="1">
    <location>
        <begin position="21"/>
        <end position="224"/>
    </location>
</feature>
<feature type="signal peptide" evidence="1">
    <location>
        <begin position="1"/>
        <end position="20"/>
    </location>
</feature>
<protein>
    <recommendedName>
        <fullName evidence="4">Lipoprotein</fullName>
    </recommendedName>
</protein>